<feature type="binding site" evidence="9">
    <location>
        <position position="341"/>
    </location>
    <ligand>
        <name>substrate</name>
    </ligand>
</feature>
<feature type="region of interest" description="Disordered" evidence="13">
    <location>
        <begin position="57"/>
        <end position="88"/>
    </location>
</feature>
<keyword evidence="6 12" id="KW-0326">Glycosidase</keyword>
<keyword evidence="4" id="KW-1015">Disulfide bond</keyword>
<feature type="active site" description="Proton donor" evidence="8 11">
    <location>
        <position position="199"/>
    </location>
</feature>
<dbReference type="SUPFAM" id="SSF51989">
    <property type="entry name" value="Glycosyl hydrolases family 6, cellulases"/>
    <property type="match status" value="1"/>
</dbReference>
<dbReference type="RefSeq" id="WP_250827439.1">
    <property type="nucleotide sequence ID" value="NZ_JAMOIL010000013.1"/>
</dbReference>
<dbReference type="InterPro" id="IPR001524">
    <property type="entry name" value="Glyco_hydro_6_CS"/>
</dbReference>
<dbReference type="EC" id="3.2.1.-" evidence="12"/>
<keyword evidence="5 12" id="KW-0119">Carbohydrate metabolism</keyword>
<evidence type="ECO:0000256" key="11">
    <source>
        <dbReference type="PROSITE-ProRule" id="PRU10057"/>
    </source>
</evidence>
<feature type="binding site" evidence="9">
    <location>
        <position position="121"/>
    </location>
    <ligand>
        <name>substrate</name>
    </ligand>
</feature>
<feature type="binding site" evidence="9">
    <location>
        <position position="242"/>
    </location>
    <ligand>
        <name>substrate</name>
    </ligand>
</feature>
<feature type="binding site" evidence="9">
    <location>
        <position position="269"/>
    </location>
    <ligand>
        <name>substrate</name>
    </ligand>
</feature>
<dbReference type="PANTHER" id="PTHR34876">
    <property type="match status" value="1"/>
</dbReference>
<feature type="active site" description="Proton acceptor" evidence="8">
    <location>
        <position position="347"/>
    </location>
</feature>
<evidence type="ECO:0000256" key="12">
    <source>
        <dbReference type="RuleBase" id="RU361186"/>
    </source>
</evidence>
<dbReference type="InterPro" id="IPR036434">
    <property type="entry name" value="Beta_cellobiohydrolase_sf"/>
</dbReference>
<dbReference type="GO" id="GO:0030245">
    <property type="term" value="P:cellulose catabolic process"/>
    <property type="evidence" value="ECO:0007669"/>
    <property type="project" value="UniProtKB-KW"/>
</dbReference>
<evidence type="ECO:0000256" key="13">
    <source>
        <dbReference type="SAM" id="MobiDB-lite"/>
    </source>
</evidence>
<feature type="signal peptide" evidence="12">
    <location>
        <begin position="1"/>
        <end position="42"/>
    </location>
</feature>
<feature type="binding site" evidence="9">
    <location>
        <position position="345"/>
    </location>
    <ligand>
        <name>substrate</name>
    </ligand>
</feature>
<dbReference type="GO" id="GO:0004553">
    <property type="term" value="F:hydrolase activity, hydrolyzing O-glycosyl compounds"/>
    <property type="evidence" value="ECO:0007669"/>
    <property type="project" value="InterPro"/>
</dbReference>
<dbReference type="InterPro" id="IPR006311">
    <property type="entry name" value="TAT_signal"/>
</dbReference>
<dbReference type="PRINTS" id="PR00733">
    <property type="entry name" value="GLHYDRLASE6"/>
</dbReference>
<organism evidence="14 15">
    <name type="scientific">Nocardioides bruguierae</name>
    <dbReference type="NCBI Taxonomy" id="2945102"/>
    <lineage>
        <taxon>Bacteria</taxon>
        <taxon>Bacillati</taxon>
        <taxon>Actinomycetota</taxon>
        <taxon>Actinomycetes</taxon>
        <taxon>Propionibacteriales</taxon>
        <taxon>Nocardioidaceae</taxon>
        <taxon>Nocardioides</taxon>
    </lineage>
</organism>
<dbReference type="InterPro" id="IPR016288">
    <property type="entry name" value="Beta_cellobiohydrolase"/>
</dbReference>
<dbReference type="PROSITE" id="PS00655">
    <property type="entry name" value="GLYCOSYL_HYDROL_F6_1"/>
    <property type="match status" value="1"/>
</dbReference>
<feature type="active site" evidence="10">
    <location>
        <position position="161"/>
    </location>
</feature>
<comment type="similarity">
    <text evidence="12">Belongs to the glycosyl hydrolase family 6.</text>
</comment>
<evidence type="ECO:0000256" key="2">
    <source>
        <dbReference type="ARBA" id="ARBA00022801"/>
    </source>
</evidence>
<reference evidence="14" key="1">
    <citation type="submission" date="2022-05" db="EMBL/GenBank/DDBJ databases">
        <authorList>
            <person name="Tuo L."/>
        </authorList>
    </citation>
    <scope>NUCLEOTIDE SEQUENCE</scope>
    <source>
        <strain evidence="14">BSK12Z-4</strain>
    </source>
</reference>
<dbReference type="PANTHER" id="PTHR34876:SF4">
    <property type="entry name" value="1,4-BETA-D-GLUCAN CELLOBIOHYDROLASE C-RELATED"/>
    <property type="match status" value="1"/>
</dbReference>
<feature type="binding site" evidence="9">
    <location>
        <position position="239"/>
    </location>
    <ligand>
        <name>substrate</name>
    </ligand>
</feature>
<proteinExistence type="inferred from homology"/>
<evidence type="ECO:0000256" key="9">
    <source>
        <dbReference type="PIRSR" id="PIRSR001100-2"/>
    </source>
</evidence>
<evidence type="ECO:0000313" key="14">
    <source>
        <dbReference type="EMBL" id="MCM0620916.1"/>
    </source>
</evidence>
<evidence type="ECO:0000256" key="7">
    <source>
        <dbReference type="ARBA" id="ARBA00023326"/>
    </source>
</evidence>
<keyword evidence="7 12" id="KW-0624">Polysaccharide degradation</keyword>
<evidence type="ECO:0000256" key="4">
    <source>
        <dbReference type="ARBA" id="ARBA00023157"/>
    </source>
</evidence>
<evidence type="ECO:0000256" key="3">
    <source>
        <dbReference type="ARBA" id="ARBA00023001"/>
    </source>
</evidence>
<dbReference type="PIRSF" id="PIRSF001100">
    <property type="entry name" value="Beta_cellobiohydrolase"/>
    <property type="match status" value="1"/>
</dbReference>
<keyword evidence="1 12" id="KW-0732">Signal</keyword>
<dbReference type="EMBL" id="JAMOIL010000013">
    <property type="protein sequence ID" value="MCM0620916.1"/>
    <property type="molecule type" value="Genomic_DNA"/>
</dbReference>
<feature type="compositionally biased region" description="Low complexity" evidence="13">
    <location>
        <begin position="57"/>
        <end position="83"/>
    </location>
</feature>
<dbReference type="Pfam" id="PF01341">
    <property type="entry name" value="Glyco_hydro_6"/>
    <property type="match status" value="1"/>
</dbReference>
<sequence>MPLPDRRARRVGPSSRTTLLGLVGLTAAAVLLGLLPTGSAGAQAPAATTATTALNTAPNTAQNTGLNTGTSTGLSSLSTDTSTAARKDPRRRLGLFVDDHMPVHGQGRRYRGIAKFAQALWLSHDYYATREIKGVARAYLRRAKDAGKTPILVVYSLPNRDCGGWSSGGASGKRPYKRWVSKLAEGIKGSKPLLVLEPDALPFYGQHSCEGTKPWPELMRFATKRLSAAGAWVYLDAGHSGWTPYKKRARLLKRAGVQYARGFSTNVSNFRPTGDEKRYARFLVRRLKALGVTGVHYVVDTSRNGAKDPVDGDVINPTWARIGAGPRLLFRRAFDGRLWVKHPGESDGEVNGGNASGSWCDLLADRLMGRSKVRNYC</sequence>
<dbReference type="PROSITE" id="PS00656">
    <property type="entry name" value="GLYCOSYL_HYDROL_F6_2"/>
    <property type="match status" value="1"/>
</dbReference>
<accession>A0A9X2IEK1</accession>
<dbReference type="Gene3D" id="3.20.20.40">
    <property type="entry name" value="1, 4-beta cellobiohydrolase"/>
    <property type="match status" value="1"/>
</dbReference>
<protein>
    <recommendedName>
        <fullName evidence="12">Glucanase</fullName>
        <ecNumber evidence="12">3.2.1.-</ecNumber>
    </recommendedName>
</protein>
<evidence type="ECO:0000256" key="6">
    <source>
        <dbReference type="ARBA" id="ARBA00023295"/>
    </source>
</evidence>
<keyword evidence="2 12" id="KW-0378">Hydrolase</keyword>
<evidence type="ECO:0000313" key="15">
    <source>
        <dbReference type="Proteomes" id="UP001139485"/>
    </source>
</evidence>
<name>A0A9X2IEK1_9ACTN</name>
<dbReference type="Proteomes" id="UP001139485">
    <property type="component" value="Unassembled WGS sequence"/>
</dbReference>
<evidence type="ECO:0000256" key="5">
    <source>
        <dbReference type="ARBA" id="ARBA00023277"/>
    </source>
</evidence>
<dbReference type="AlphaFoldDB" id="A0A9X2IEK1"/>
<keyword evidence="3 12" id="KW-0136">Cellulose degradation</keyword>
<dbReference type="PROSITE" id="PS51318">
    <property type="entry name" value="TAT"/>
    <property type="match status" value="1"/>
</dbReference>
<evidence type="ECO:0000256" key="8">
    <source>
        <dbReference type="PIRSR" id="PIRSR001100-1"/>
    </source>
</evidence>
<evidence type="ECO:0000256" key="1">
    <source>
        <dbReference type="ARBA" id="ARBA00022729"/>
    </source>
</evidence>
<feature type="chain" id="PRO_5041013660" description="Glucanase" evidence="12">
    <location>
        <begin position="43"/>
        <end position="377"/>
    </location>
</feature>
<comment type="caution">
    <text evidence="14">The sequence shown here is derived from an EMBL/GenBank/DDBJ whole genome shotgun (WGS) entry which is preliminary data.</text>
</comment>
<gene>
    <name evidence="14" type="ORF">M8330_11505</name>
</gene>
<keyword evidence="15" id="KW-1185">Reference proteome</keyword>
<evidence type="ECO:0000256" key="10">
    <source>
        <dbReference type="PROSITE-ProRule" id="PRU10056"/>
    </source>
</evidence>